<evidence type="ECO:0000256" key="6">
    <source>
        <dbReference type="ARBA" id="ARBA00022741"/>
    </source>
</evidence>
<dbReference type="InterPro" id="IPR051272">
    <property type="entry name" value="RIO-type_Ser/Thr_kinase"/>
</dbReference>
<evidence type="ECO:0000256" key="10">
    <source>
        <dbReference type="ARBA" id="ARBA00047899"/>
    </source>
</evidence>
<dbReference type="KEGG" id="eke:EK0264_01215"/>
<dbReference type="InterPro" id="IPR011009">
    <property type="entry name" value="Kinase-like_dom_sf"/>
</dbReference>
<dbReference type="InParanoid" id="A0A7L4YHZ3"/>
<evidence type="ECO:0000256" key="1">
    <source>
        <dbReference type="ARBA" id="ARBA00009196"/>
    </source>
</evidence>
<keyword evidence="5" id="KW-0479">Metal-binding</keyword>
<evidence type="ECO:0000313" key="13">
    <source>
        <dbReference type="EMBL" id="QHB99055.1"/>
    </source>
</evidence>
<organism evidence="13 14">
    <name type="scientific">Epidermidibacterium keratini</name>
    <dbReference type="NCBI Taxonomy" id="1891644"/>
    <lineage>
        <taxon>Bacteria</taxon>
        <taxon>Bacillati</taxon>
        <taxon>Actinomycetota</taxon>
        <taxon>Actinomycetes</taxon>
        <taxon>Sporichthyales</taxon>
        <taxon>Sporichthyaceae</taxon>
        <taxon>Epidermidibacterium</taxon>
    </lineage>
</organism>
<keyword evidence="8" id="KW-0067">ATP-binding</keyword>
<dbReference type="GO" id="GO:0004674">
    <property type="term" value="F:protein serine/threonine kinase activity"/>
    <property type="evidence" value="ECO:0007669"/>
    <property type="project" value="UniProtKB-KW"/>
</dbReference>
<evidence type="ECO:0000256" key="5">
    <source>
        <dbReference type="ARBA" id="ARBA00022723"/>
    </source>
</evidence>
<dbReference type="GO" id="GO:0046872">
    <property type="term" value="F:metal ion binding"/>
    <property type="evidence" value="ECO:0007669"/>
    <property type="project" value="UniProtKB-KW"/>
</dbReference>
<dbReference type="Gene3D" id="1.10.510.10">
    <property type="entry name" value="Transferase(Phosphotransferase) domain 1"/>
    <property type="match status" value="1"/>
</dbReference>
<dbReference type="Proteomes" id="UP000463857">
    <property type="component" value="Chromosome"/>
</dbReference>
<dbReference type="AlphaFoldDB" id="A0A7L4YHZ3"/>
<evidence type="ECO:0000256" key="4">
    <source>
        <dbReference type="ARBA" id="ARBA00022679"/>
    </source>
</evidence>
<protein>
    <recommendedName>
        <fullName evidence="2">non-specific serine/threonine protein kinase</fullName>
        <ecNumber evidence="2">2.7.11.1</ecNumber>
    </recommendedName>
</protein>
<dbReference type="Gene3D" id="3.30.200.20">
    <property type="entry name" value="Phosphorylase Kinase, domain 1"/>
    <property type="match status" value="1"/>
</dbReference>
<comment type="catalytic activity">
    <reaction evidence="10">
        <text>L-threonyl-[protein] + ATP = O-phospho-L-threonyl-[protein] + ADP + H(+)</text>
        <dbReference type="Rhea" id="RHEA:46608"/>
        <dbReference type="Rhea" id="RHEA-COMP:11060"/>
        <dbReference type="Rhea" id="RHEA-COMP:11605"/>
        <dbReference type="ChEBI" id="CHEBI:15378"/>
        <dbReference type="ChEBI" id="CHEBI:30013"/>
        <dbReference type="ChEBI" id="CHEBI:30616"/>
        <dbReference type="ChEBI" id="CHEBI:61977"/>
        <dbReference type="ChEBI" id="CHEBI:456216"/>
        <dbReference type="EC" id="2.7.11.1"/>
    </reaction>
</comment>
<name>A0A7L4YHZ3_9ACTN</name>
<keyword evidence="7 13" id="KW-0418">Kinase</keyword>
<dbReference type="InterPro" id="IPR000687">
    <property type="entry name" value="RIO_kinase"/>
</dbReference>
<reference evidence="13 14" key="1">
    <citation type="journal article" date="2018" name="Int. J. Syst. Evol. Microbiol.">
        <title>Epidermidibacterium keratini gen. nov., sp. nov., a member of the family Sporichthyaceae, isolated from keratin epidermis.</title>
        <authorList>
            <person name="Lee D.G."/>
            <person name="Trujillo M.E."/>
            <person name="Kang S."/>
            <person name="Nam J.J."/>
            <person name="Kim Y.J."/>
        </authorList>
    </citation>
    <scope>NUCLEOTIDE SEQUENCE [LARGE SCALE GENOMIC DNA]</scope>
    <source>
        <strain evidence="13 14">EPI-7</strain>
    </source>
</reference>
<evidence type="ECO:0000256" key="9">
    <source>
        <dbReference type="ARBA" id="ARBA00022842"/>
    </source>
</evidence>
<evidence type="ECO:0000313" key="14">
    <source>
        <dbReference type="Proteomes" id="UP000463857"/>
    </source>
</evidence>
<keyword evidence="3 13" id="KW-0723">Serine/threonine-protein kinase</keyword>
<dbReference type="PANTHER" id="PTHR45723">
    <property type="entry name" value="SERINE/THREONINE-PROTEIN KINASE RIO1"/>
    <property type="match status" value="1"/>
</dbReference>
<proteinExistence type="inferred from homology"/>
<dbReference type="InterPro" id="IPR018934">
    <property type="entry name" value="RIO_dom"/>
</dbReference>
<evidence type="ECO:0000256" key="8">
    <source>
        <dbReference type="ARBA" id="ARBA00022840"/>
    </source>
</evidence>
<dbReference type="EC" id="2.7.11.1" evidence="2"/>
<feature type="domain" description="RIO kinase" evidence="12">
    <location>
        <begin position="18"/>
        <end position="270"/>
    </location>
</feature>
<keyword evidence="4" id="KW-0808">Transferase</keyword>
<dbReference type="GO" id="GO:0005524">
    <property type="term" value="F:ATP binding"/>
    <property type="evidence" value="ECO:0007669"/>
    <property type="project" value="UniProtKB-KW"/>
</dbReference>
<dbReference type="SUPFAM" id="SSF56112">
    <property type="entry name" value="Protein kinase-like (PK-like)"/>
    <property type="match status" value="1"/>
</dbReference>
<dbReference type="Pfam" id="PF01163">
    <property type="entry name" value="RIO1"/>
    <property type="match status" value="1"/>
</dbReference>
<evidence type="ECO:0000256" key="2">
    <source>
        <dbReference type="ARBA" id="ARBA00012513"/>
    </source>
</evidence>
<comment type="similarity">
    <text evidence="1">Belongs to the protein kinase superfamily. RIO-type Ser/Thr kinase family.</text>
</comment>
<keyword evidence="6" id="KW-0547">Nucleotide-binding</keyword>
<dbReference type="EMBL" id="CP047156">
    <property type="protein sequence ID" value="QHB99055.1"/>
    <property type="molecule type" value="Genomic_DNA"/>
</dbReference>
<accession>A0A7L4YHZ3</accession>
<sequence length="273" mass="30406">MFNKVWSESEGAWVALPDDQRHASYPDLEKGQRGPTPIPSWLPVGDGMIDTEFGMLKTGKEADVHLIERSEGTRSCLLAAKRYRTTEHRDFRRSAVYTAGRVERRSRDQRAIEKKTGYGRSVAAGQWAGAEWGMLRELWNAGAPVPYPVQIDGTEILMEYVADPDDPLAAAPRLHAVRADRRTAELLWEQVREAMHLLARMGYAHGDLSPYNMLVAGERLVVIDLPQVVDIVANPFGADLLQRDCVNVCTWFAARGVDADPDGLFGELLASAY</sequence>
<evidence type="ECO:0000259" key="12">
    <source>
        <dbReference type="SMART" id="SM00090"/>
    </source>
</evidence>
<evidence type="ECO:0000256" key="7">
    <source>
        <dbReference type="ARBA" id="ARBA00022777"/>
    </source>
</evidence>
<dbReference type="SMART" id="SM00090">
    <property type="entry name" value="RIO"/>
    <property type="match status" value="1"/>
</dbReference>
<gene>
    <name evidence="13" type="ORF">EK0264_01215</name>
</gene>
<dbReference type="OrthoDB" id="9795258at2"/>
<dbReference type="RefSeq" id="WP_159542154.1">
    <property type="nucleotide sequence ID" value="NZ_CP047156.1"/>
</dbReference>
<evidence type="ECO:0000256" key="3">
    <source>
        <dbReference type="ARBA" id="ARBA00022527"/>
    </source>
</evidence>
<keyword evidence="9" id="KW-0460">Magnesium</keyword>
<keyword evidence="14" id="KW-1185">Reference proteome</keyword>
<evidence type="ECO:0000256" key="11">
    <source>
        <dbReference type="ARBA" id="ARBA00048679"/>
    </source>
</evidence>
<comment type="catalytic activity">
    <reaction evidence="11">
        <text>L-seryl-[protein] + ATP = O-phospho-L-seryl-[protein] + ADP + H(+)</text>
        <dbReference type="Rhea" id="RHEA:17989"/>
        <dbReference type="Rhea" id="RHEA-COMP:9863"/>
        <dbReference type="Rhea" id="RHEA-COMP:11604"/>
        <dbReference type="ChEBI" id="CHEBI:15378"/>
        <dbReference type="ChEBI" id="CHEBI:29999"/>
        <dbReference type="ChEBI" id="CHEBI:30616"/>
        <dbReference type="ChEBI" id="CHEBI:83421"/>
        <dbReference type="ChEBI" id="CHEBI:456216"/>
        <dbReference type="EC" id="2.7.11.1"/>
    </reaction>
</comment>